<dbReference type="SUPFAM" id="SSF51556">
    <property type="entry name" value="Metallo-dependent hydrolases"/>
    <property type="match status" value="1"/>
</dbReference>
<protein>
    <submittedName>
        <fullName evidence="1">Amidohydrolase</fullName>
    </submittedName>
</protein>
<organism evidence="1 2">
    <name type="scientific">Paenibacillus sepulcri</name>
    <dbReference type="NCBI Taxonomy" id="359917"/>
    <lineage>
        <taxon>Bacteria</taxon>
        <taxon>Bacillati</taxon>
        <taxon>Bacillota</taxon>
        <taxon>Bacilli</taxon>
        <taxon>Bacillales</taxon>
        <taxon>Paenibacillaceae</taxon>
        <taxon>Paenibacillus</taxon>
    </lineage>
</organism>
<evidence type="ECO:0000313" key="2">
    <source>
        <dbReference type="Proteomes" id="UP001519887"/>
    </source>
</evidence>
<gene>
    <name evidence="1" type="ORF">K0U00_35065</name>
</gene>
<accession>A0ABS7CED7</accession>
<sequence length="327" mass="37509">MMKWQATDAYSHFGLPRFGSVEQLLHYMDVHEIERAVTVLGPLVPDLQSLARASAEHADRLRCVGIPFGETKAQRQEIIRLQLDAGAMAIRFEYREAMEDPEVLDIVGERGRWAYGIDACRDQRIAKLYLEWLARYPDARLAAPHFMYAGFQSNDAERAGGFITELMGHPRFYGILVRNLGMCGSIPPHDEYKAWINYVLEHCGAEHLMWGSEYPVLFWRNERAEAALELFRGFMDTCSEEQFRLIAGTNANEQFFSGEPPASRAIEIPGWVEEQFRRNRNVTFFPKGLELPVDDYERLLAAYMNSPAFSQGASMSDYLLKTWKSDM</sequence>
<evidence type="ECO:0000313" key="1">
    <source>
        <dbReference type="EMBL" id="MBW7459287.1"/>
    </source>
</evidence>
<dbReference type="EMBL" id="JAHZIK010001568">
    <property type="protein sequence ID" value="MBW7459287.1"/>
    <property type="molecule type" value="Genomic_DNA"/>
</dbReference>
<keyword evidence="2" id="KW-1185">Reference proteome</keyword>
<dbReference type="Gene3D" id="3.20.20.140">
    <property type="entry name" value="Metal-dependent hydrolases"/>
    <property type="match status" value="1"/>
</dbReference>
<reference evidence="1 2" key="1">
    <citation type="submission" date="2021-07" db="EMBL/GenBank/DDBJ databases">
        <title>Paenibacillus radiodurans sp. nov., isolated from the southeastern edge of Tengger Desert.</title>
        <authorList>
            <person name="Zhang G."/>
        </authorList>
    </citation>
    <scope>NUCLEOTIDE SEQUENCE [LARGE SCALE GENOMIC DNA]</scope>
    <source>
        <strain evidence="1 2">CCM 7311</strain>
    </source>
</reference>
<dbReference type="RefSeq" id="WP_210038135.1">
    <property type="nucleotide sequence ID" value="NZ_JBHLVU010000022.1"/>
</dbReference>
<name>A0ABS7CED7_9BACL</name>
<dbReference type="InterPro" id="IPR032466">
    <property type="entry name" value="Metal_Hydrolase"/>
</dbReference>
<comment type="caution">
    <text evidence="1">The sequence shown here is derived from an EMBL/GenBank/DDBJ whole genome shotgun (WGS) entry which is preliminary data.</text>
</comment>
<dbReference type="Proteomes" id="UP001519887">
    <property type="component" value="Unassembled WGS sequence"/>
</dbReference>
<proteinExistence type="predicted"/>